<feature type="domain" description="Glycosyl transferase family 1" evidence="8">
    <location>
        <begin position="570"/>
        <end position="732"/>
    </location>
</feature>
<evidence type="ECO:0000259" key="9">
    <source>
        <dbReference type="Pfam" id="PF00862"/>
    </source>
</evidence>
<feature type="domain" description="Sucrose synthase N-terminal" evidence="10">
    <location>
        <begin position="15"/>
        <end position="119"/>
    </location>
</feature>
<dbReference type="Gene3D" id="3.40.50.2000">
    <property type="entry name" value="Glycogen Phosphorylase B"/>
    <property type="match status" value="2"/>
</dbReference>
<dbReference type="AlphaFoldDB" id="A0A975TB94"/>
<feature type="domain" description="Sucrose synthase EPBD" evidence="11">
    <location>
        <begin position="156"/>
        <end position="244"/>
    </location>
</feature>
<dbReference type="Proteomes" id="UP000683511">
    <property type="component" value="Chromosome"/>
</dbReference>
<dbReference type="Pfam" id="PF00862">
    <property type="entry name" value="GT-B_Sucrose_synth"/>
    <property type="match status" value="1"/>
</dbReference>
<sequence>MVRARVRDVIMYELVQTVINSEEKRELGQFLSKLHTSDQHYFLRNEILQVFAEYCSQSQKPAYFYHSSSLGTLIHHTHEIIFENAATWFVVRPNIASQEVWKLTADLNSCSLMSPQSLLDVCDRLVNQYQSSILEIDLHPFYESSPKITDARNIGQGLAFLNHYLCEQVVHDPKYWLEILFQALRQIEYNGTRLLISDRISSGIQLPRHIKQSLQFLNQRPAEEPYSELRSQLEELGLAAGWGNNAGRIRETLALLEKLIDSPHPNILEAFVARIPAIFRIVLISIHGWVGQEDVIGRDETLSQVIYVLEQARNLEAKLRAEIQLAGLDIQPHIIILTRLIPNCEGTFCNLRIEKVAETENTWIVRIPFQESHPEITNNWISKFEIWPYLEQFALDAEQELLTQFRGKPNLIIGNYSDGNLVAFLLSRRLGVTQCNIAHSLEKPKYLFSNLYWQKLESQYHFSTQFTADLISMNAADFIVASSYQEIVGTPDSFGQYESYKCFTMPQLYHVVDGIDLFSPKFNMVPPGINENIFFPNNHITSRNPDDTRRVHDLLFTSSNENIDGYLDAPDKRPIFSVTSINSIKNLTGLVECFGQSKALQERCNLILLTSKLHIDDAANQEEIYAIQQLNYIIEQYHLEGKIRWIGMRLLRREIAEAYRIIADYQGIYVYFALFESFGISIVEAMISGLPTFATKFGGALEIIDDQEHKFILNPTNLEHAADKIFNFIEQCHSHPHYWLETSQNLIERIQHKYNWKNHTNQLLNIAKVVSFWNLVFPAHNEARDRYMEALFHLVYKPRAENILQQHLSRK</sequence>
<evidence type="ECO:0000259" key="11">
    <source>
        <dbReference type="Pfam" id="PF24862"/>
    </source>
</evidence>
<dbReference type="Pfam" id="PF00534">
    <property type="entry name" value="Glycos_transf_1"/>
    <property type="match status" value="1"/>
</dbReference>
<evidence type="ECO:0000256" key="3">
    <source>
        <dbReference type="ARBA" id="ARBA00020955"/>
    </source>
</evidence>
<dbReference type="PANTHER" id="PTHR45839:SF7">
    <property type="entry name" value="SUCROSE SYNTHASE 1"/>
    <property type="match status" value="1"/>
</dbReference>
<dbReference type="GO" id="GO:0005985">
    <property type="term" value="P:sucrose metabolic process"/>
    <property type="evidence" value="ECO:0007669"/>
    <property type="project" value="UniProtKB-UniRule"/>
</dbReference>
<dbReference type="InterPro" id="IPR001296">
    <property type="entry name" value="Glyco_trans_1"/>
</dbReference>
<evidence type="ECO:0000256" key="4">
    <source>
        <dbReference type="ARBA" id="ARBA00022676"/>
    </source>
</evidence>
<evidence type="ECO:0000256" key="1">
    <source>
        <dbReference type="ARBA" id="ARBA00006530"/>
    </source>
</evidence>
<evidence type="ECO:0000259" key="10">
    <source>
        <dbReference type="Pfam" id="PF24861"/>
    </source>
</evidence>
<dbReference type="Pfam" id="PF24861">
    <property type="entry name" value="SUS_N"/>
    <property type="match status" value="1"/>
</dbReference>
<name>A0A975TB94_9NOST</name>
<evidence type="ECO:0000313" key="13">
    <source>
        <dbReference type="Proteomes" id="UP000683511"/>
    </source>
</evidence>
<evidence type="ECO:0000256" key="6">
    <source>
        <dbReference type="ARBA" id="ARBA00049030"/>
    </source>
</evidence>
<accession>A0A975TB94</accession>
<dbReference type="InterPro" id="IPR056736">
    <property type="entry name" value="SUS_EPBD"/>
</dbReference>
<evidence type="ECO:0000259" key="8">
    <source>
        <dbReference type="Pfam" id="PF00534"/>
    </source>
</evidence>
<dbReference type="InterPro" id="IPR000368">
    <property type="entry name" value="Sucrose_synth_GT-B1"/>
</dbReference>
<keyword evidence="4" id="KW-0328">Glycosyltransferase</keyword>
<comment type="similarity">
    <text evidence="1">Belongs to the glycosyltransferase 1 family.</text>
</comment>
<dbReference type="Gene3D" id="3.10.450.330">
    <property type="match status" value="1"/>
</dbReference>
<dbReference type="PANTHER" id="PTHR45839">
    <property type="match status" value="1"/>
</dbReference>
<dbReference type="InterPro" id="IPR012820">
    <property type="entry name" value="Sucrose_synthase_pln/cyn"/>
</dbReference>
<reference evidence="12" key="1">
    <citation type="submission" date="2017-04" db="EMBL/GenBank/DDBJ databases">
        <title>Genome deletions in a multicellular cyanobacterial endosymbiont for morphological adaptation in marine diatoms.</title>
        <authorList>
            <person name="Wang Y."/>
            <person name="Gao H."/>
            <person name="Li R."/>
            <person name="Xu X."/>
        </authorList>
    </citation>
    <scope>NUCLEOTIDE SEQUENCE</scope>
    <source>
        <strain evidence="12">FACHB 800</strain>
    </source>
</reference>
<evidence type="ECO:0000256" key="2">
    <source>
        <dbReference type="ARBA" id="ARBA00012540"/>
    </source>
</evidence>
<comment type="catalytic activity">
    <reaction evidence="6">
        <text>an NDP-alpha-D-glucose + D-fructose = a ribonucleoside 5'-diphosphate + sucrose + H(+)</text>
        <dbReference type="Rhea" id="RHEA:16241"/>
        <dbReference type="ChEBI" id="CHEBI:15378"/>
        <dbReference type="ChEBI" id="CHEBI:17992"/>
        <dbReference type="ChEBI" id="CHEBI:37721"/>
        <dbReference type="ChEBI" id="CHEBI:57930"/>
        <dbReference type="ChEBI" id="CHEBI:76533"/>
        <dbReference type="EC" id="2.4.1.13"/>
    </reaction>
</comment>
<dbReference type="Gene3D" id="1.20.120.1230">
    <property type="match status" value="1"/>
</dbReference>
<dbReference type="Pfam" id="PF24862">
    <property type="entry name" value="SUS_EPBD"/>
    <property type="match status" value="1"/>
</dbReference>
<evidence type="ECO:0000313" key="12">
    <source>
        <dbReference type="EMBL" id="QXE25295.1"/>
    </source>
</evidence>
<organism evidence="12 13">
    <name type="scientific">Richelia sinica FACHB-800</name>
    <dbReference type="NCBI Taxonomy" id="1357546"/>
    <lineage>
        <taxon>Bacteria</taxon>
        <taxon>Bacillati</taxon>
        <taxon>Cyanobacteriota</taxon>
        <taxon>Cyanophyceae</taxon>
        <taxon>Nostocales</taxon>
        <taxon>Nostocaceae</taxon>
        <taxon>Richelia</taxon>
    </lineage>
</organism>
<dbReference type="InterPro" id="IPR056735">
    <property type="entry name" value="SUS_N"/>
</dbReference>
<keyword evidence="13" id="KW-1185">Reference proteome</keyword>
<dbReference type="EMBL" id="CP021056">
    <property type="protein sequence ID" value="QXE25295.1"/>
    <property type="molecule type" value="Genomic_DNA"/>
</dbReference>
<feature type="domain" description="Sucrose synthase first GT-B" evidence="9">
    <location>
        <begin position="267"/>
        <end position="556"/>
    </location>
</feature>
<dbReference type="GO" id="GO:0016157">
    <property type="term" value="F:sucrose synthase activity"/>
    <property type="evidence" value="ECO:0007669"/>
    <property type="project" value="UniProtKB-UniRule"/>
</dbReference>
<dbReference type="SUPFAM" id="SSF53756">
    <property type="entry name" value="UDP-Glycosyltransferase/glycogen phosphorylase"/>
    <property type="match status" value="1"/>
</dbReference>
<protein>
    <recommendedName>
        <fullName evidence="3 7">Sucrose synthase</fullName>
        <ecNumber evidence="2 7">2.4.1.13</ecNumber>
    </recommendedName>
</protein>
<keyword evidence="5" id="KW-0808">Transferase</keyword>
<gene>
    <name evidence="12" type="ORF">B6N60_04009</name>
</gene>
<evidence type="ECO:0000256" key="5">
    <source>
        <dbReference type="ARBA" id="ARBA00022679"/>
    </source>
</evidence>
<proteinExistence type="inferred from homology"/>
<evidence type="ECO:0000256" key="7">
    <source>
        <dbReference type="NCBIfam" id="TIGR02470"/>
    </source>
</evidence>
<dbReference type="NCBIfam" id="TIGR02470">
    <property type="entry name" value="sucr_synth"/>
    <property type="match status" value="1"/>
</dbReference>
<dbReference type="KEGG" id="rsin:B6N60_04009"/>
<dbReference type="EC" id="2.4.1.13" evidence="2 7"/>